<dbReference type="AlphaFoldDB" id="A0A382TMS6"/>
<sequence length="31" mass="3495">MTRGTGRAQEQDTTLLLLHPQATRYCLILPP</sequence>
<name>A0A382TMS6_9ZZZZ</name>
<feature type="non-terminal residue" evidence="1">
    <location>
        <position position="31"/>
    </location>
</feature>
<accession>A0A382TMS6</accession>
<protein>
    <submittedName>
        <fullName evidence="1">Uncharacterized protein</fullName>
    </submittedName>
</protein>
<proteinExistence type="predicted"/>
<organism evidence="1">
    <name type="scientific">marine metagenome</name>
    <dbReference type="NCBI Taxonomy" id="408172"/>
    <lineage>
        <taxon>unclassified sequences</taxon>
        <taxon>metagenomes</taxon>
        <taxon>ecological metagenomes</taxon>
    </lineage>
</organism>
<reference evidence="1" key="1">
    <citation type="submission" date="2018-05" db="EMBL/GenBank/DDBJ databases">
        <authorList>
            <person name="Lanie J.A."/>
            <person name="Ng W.-L."/>
            <person name="Kazmierczak K.M."/>
            <person name="Andrzejewski T.M."/>
            <person name="Davidsen T.M."/>
            <person name="Wayne K.J."/>
            <person name="Tettelin H."/>
            <person name="Glass J.I."/>
            <person name="Rusch D."/>
            <person name="Podicherti R."/>
            <person name="Tsui H.-C.T."/>
            <person name="Winkler M.E."/>
        </authorList>
    </citation>
    <scope>NUCLEOTIDE SEQUENCE</scope>
</reference>
<evidence type="ECO:0000313" key="1">
    <source>
        <dbReference type="EMBL" id="SVD22781.1"/>
    </source>
</evidence>
<dbReference type="EMBL" id="UINC01137442">
    <property type="protein sequence ID" value="SVD22781.1"/>
    <property type="molecule type" value="Genomic_DNA"/>
</dbReference>
<gene>
    <name evidence="1" type="ORF">METZ01_LOCUS375635</name>
</gene>